<evidence type="ECO:0000256" key="7">
    <source>
        <dbReference type="PIRSR" id="PIRSR602129-50"/>
    </source>
</evidence>
<dbReference type="FunFam" id="4.10.280.50:FF:000004">
    <property type="entry name" value="Glutamate decarboxylase"/>
    <property type="match status" value="1"/>
</dbReference>
<dbReference type="EC" id="4.1.1.15" evidence="3 9"/>
<evidence type="ECO:0000256" key="2">
    <source>
        <dbReference type="ARBA" id="ARBA00009533"/>
    </source>
</evidence>
<evidence type="ECO:0000256" key="5">
    <source>
        <dbReference type="ARBA" id="ARBA00023239"/>
    </source>
</evidence>
<organism evidence="11">
    <name type="scientific">Kwoniella pini CBS 10737</name>
    <dbReference type="NCBI Taxonomy" id="1296096"/>
    <lineage>
        <taxon>Eukaryota</taxon>
        <taxon>Fungi</taxon>
        <taxon>Dikarya</taxon>
        <taxon>Basidiomycota</taxon>
        <taxon>Agaricomycotina</taxon>
        <taxon>Tremellomycetes</taxon>
        <taxon>Tremellales</taxon>
        <taxon>Cryptococcaceae</taxon>
        <taxon>Kwoniella</taxon>
    </lineage>
</organism>
<reference evidence="11" key="3">
    <citation type="submission" date="2016-07" db="EMBL/GenBank/DDBJ databases">
        <title>Evolution of pathogenesis and genome organization in the Tremellales.</title>
        <authorList>
            <person name="Cuomo C."/>
            <person name="Litvintseva A."/>
            <person name="Heitman J."/>
            <person name="Chen Y."/>
            <person name="Sun S."/>
            <person name="Springer D."/>
            <person name="Dromer F."/>
            <person name="Young S."/>
            <person name="Zeng Q."/>
            <person name="Chapman S."/>
            <person name="Gujja S."/>
            <person name="Saif S."/>
            <person name="Birren B."/>
        </authorList>
    </citation>
    <scope>NUCLEOTIDE SEQUENCE</scope>
    <source>
        <strain evidence="11">CBS 10737</strain>
    </source>
</reference>
<dbReference type="InterPro" id="IPR015421">
    <property type="entry name" value="PyrdxlP-dep_Trfase_major"/>
</dbReference>
<dbReference type="PANTHER" id="PTHR43321:SF3">
    <property type="entry name" value="GLUTAMATE DECARBOXYLASE"/>
    <property type="match status" value="1"/>
</dbReference>
<dbReference type="Gene3D" id="4.10.280.50">
    <property type="match status" value="1"/>
</dbReference>
<dbReference type="Pfam" id="PF00282">
    <property type="entry name" value="Pyridoxal_deC"/>
    <property type="match status" value="1"/>
</dbReference>
<evidence type="ECO:0000313" key="11">
    <source>
        <dbReference type="EMBL" id="OCF53010.1"/>
    </source>
</evidence>
<accession>A0A1B9ICA4</accession>
<keyword evidence="5 8" id="KW-0456">Lyase</keyword>
<dbReference type="EMBL" id="KI894007">
    <property type="protein sequence ID" value="OCF53010.1"/>
    <property type="molecule type" value="Genomic_DNA"/>
</dbReference>
<comment type="cofactor">
    <cofactor evidence="1 7 8">
        <name>pyridoxal 5'-phosphate</name>
        <dbReference type="ChEBI" id="CHEBI:597326"/>
    </cofactor>
</comment>
<evidence type="ECO:0000256" key="1">
    <source>
        <dbReference type="ARBA" id="ARBA00001933"/>
    </source>
</evidence>
<evidence type="ECO:0000256" key="9">
    <source>
        <dbReference type="RuleBase" id="RU361171"/>
    </source>
</evidence>
<evidence type="ECO:0000256" key="4">
    <source>
        <dbReference type="ARBA" id="ARBA00022898"/>
    </source>
</evidence>
<protein>
    <recommendedName>
        <fullName evidence="3 9">Glutamate decarboxylase</fullName>
        <ecNumber evidence="3 9">4.1.1.15</ecNumber>
    </recommendedName>
</protein>
<dbReference type="GO" id="GO:0030170">
    <property type="term" value="F:pyridoxal phosphate binding"/>
    <property type="evidence" value="ECO:0007669"/>
    <property type="project" value="InterPro"/>
</dbReference>
<dbReference type="AlphaFoldDB" id="A0A1B9ICA4"/>
<evidence type="ECO:0000313" key="12">
    <source>
        <dbReference type="EMBL" id="WWC67108.1"/>
    </source>
</evidence>
<evidence type="ECO:0000313" key="13">
    <source>
        <dbReference type="Proteomes" id="UP000094020"/>
    </source>
</evidence>
<reference evidence="11" key="1">
    <citation type="submission" date="2013-07" db="EMBL/GenBank/DDBJ databases">
        <title>The Genome Sequence of Cryptococcus pinus CBS10737.</title>
        <authorList>
            <consortium name="The Broad Institute Genome Sequencing Platform"/>
            <person name="Cuomo C."/>
            <person name="Litvintseva A."/>
            <person name="Chen Y."/>
            <person name="Heitman J."/>
            <person name="Sun S."/>
            <person name="Springer D."/>
            <person name="Dromer F."/>
            <person name="Young S.K."/>
            <person name="Zeng Q."/>
            <person name="Gargeya S."/>
            <person name="Fitzgerald M."/>
            <person name="Abouelleil A."/>
            <person name="Alvarado L."/>
            <person name="Berlin A.M."/>
            <person name="Chapman S.B."/>
            <person name="Dewar J."/>
            <person name="Goldberg J."/>
            <person name="Griggs A."/>
            <person name="Gujja S."/>
            <person name="Hansen M."/>
            <person name="Howarth C."/>
            <person name="Imamovic A."/>
            <person name="Larimer J."/>
            <person name="McCowan C."/>
            <person name="Murphy C."/>
            <person name="Pearson M."/>
            <person name="Priest M."/>
            <person name="Roberts A."/>
            <person name="Saif S."/>
            <person name="Shea T."/>
            <person name="Sykes S."/>
            <person name="Wortman J."/>
            <person name="Nusbaum C."/>
            <person name="Birren B."/>
        </authorList>
    </citation>
    <scope>NUCLEOTIDE SEQUENCE [LARGE SCALE GENOMIC DNA]</scope>
    <source>
        <strain evidence="11">CBS 10737</strain>
    </source>
</reference>
<dbReference type="KEGG" id="kpin:30168680"/>
<dbReference type="FunFam" id="3.40.640.10:FF:000017">
    <property type="entry name" value="Glutamate decarboxylase"/>
    <property type="match status" value="1"/>
</dbReference>
<dbReference type="EMBL" id="CP144519">
    <property type="protein sequence ID" value="WWC67108.1"/>
    <property type="molecule type" value="Genomic_DNA"/>
</dbReference>
<dbReference type="RefSeq" id="XP_019014229.1">
    <property type="nucleotide sequence ID" value="XM_019152091.1"/>
</dbReference>
<evidence type="ECO:0000256" key="8">
    <source>
        <dbReference type="RuleBase" id="RU000382"/>
    </source>
</evidence>
<dbReference type="Gene3D" id="3.40.640.10">
    <property type="entry name" value="Type I PLP-dependent aspartate aminotransferase-like (Major domain)"/>
    <property type="match status" value="1"/>
</dbReference>
<dbReference type="Gene3D" id="3.90.1150.160">
    <property type="match status" value="1"/>
</dbReference>
<dbReference type="Proteomes" id="UP000094020">
    <property type="component" value="Chromosome 1"/>
</dbReference>
<dbReference type="GO" id="GO:0005829">
    <property type="term" value="C:cytosol"/>
    <property type="evidence" value="ECO:0007669"/>
    <property type="project" value="TreeGrafter"/>
</dbReference>
<keyword evidence="13" id="KW-1185">Reference proteome</keyword>
<evidence type="ECO:0000256" key="3">
    <source>
        <dbReference type="ARBA" id="ARBA00012421"/>
    </source>
</evidence>
<dbReference type="InterPro" id="IPR015424">
    <property type="entry name" value="PyrdxlP-dep_Trfase"/>
</dbReference>
<comment type="catalytic activity">
    <reaction evidence="6 9">
        <text>L-glutamate + H(+) = 4-aminobutanoate + CO2</text>
        <dbReference type="Rhea" id="RHEA:17785"/>
        <dbReference type="ChEBI" id="CHEBI:15378"/>
        <dbReference type="ChEBI" id="CHEBI:16526"/>
        <dbReference type="ChEBI" id="CHEBI:29985"/>
        <dbReference type="ChEBI" id="CHEBI:59888"/>
        <dbReference type="EC" id="4.1.1.15"/>
    </reaction>
</comment>
<dbReference type="STRING" id="1296096.A0A1B9ICA4"/>
<dbReference type="OrthoDB" id="5152799at2759"/>
<evidence type="ECO:0000256" key="10">
    <source>
        <dbReference type="SAM" id="MobiDB-lite"/>
    </source>
</evidence>
<dbReference type="InterPro" id="IPR002129">
    <property type="entry name" value="PyrdxlP-dep_de-COase"/>
</dbReference>
<dbReference type="SUPFAM" id="SSF53383">
    <property type="entry name" value="PLP-dependent transferases"/>
    <property type="match status" value="1"/>
</dbReference>
<evidence type="ECO:0000256" key="6">
    <source>
        <dbReference type="ARBA" id="ARBA00048868"/>
    </source>
</evidence>
<dbReference type="GO" id="GO:0004351">
    <property type="term" value="F:glutamate decarboxylase activity"/>
    <property type="evidence" value="ECO:0007669"/>
    <property type="project" value="UniProtKB-EC"/>
</dbReference>
<comment type="similarity">
    <text evidence="2 8">Belongs to the group II decarboxylase family.</text>
</comment>
<reference evidence="12" key="2">
    <citation type="submission" date="2013-07" db="EMBL/GenBank/DDBJ databases">
        <authorList>
            <consortium name="The Broad Institute Genome Sequencing Platform"/>
            <person name="Cuomo C."/>
            <person name="Litvintseva A."/>
            <person name="Chen Y."/>
            <person name="Heitman J."/>
            <person name="Sun S."/>
            <person name="Springer D."/>
            <person name="Dromer F."/>
            <person name="Young S.K."/>
            <person name="Zeng Q."/>
            <person name="Gargeya S."/>
            <person name="Fitzgerald M."/>
            <person name="Abouelleil A."/>
            <person name="Alvarado L."/>
            <person name="Berlin A.M."/>
            <person name="Chapman S.B."/>
            <person name="Dewar J."/>
            <person name="Goldberg J."/>
            <person name="Griggs A."/>
            <person name="Gujja S."/>
            <person name="Hansen M."/>
            <person name="Howarth C."/>
            <person name="Imamovic A."/>
            <person name="Larimer J."/>
            <person name="McCowan C."/>
            <person name="Murphy C."/>
            <person name="Pearson M."/>
            <person name="Priest M."/>
            <person name="Roberts A."/>
            <person name="Saif S."/>
            <person name="Shea T."/>
            <person name="Sykes S."/>
            <person name="Wortman J."/>
            <person name="Nusbaum C."/>
            <person name="Birren B."/>
        </authorList>
    </citation>
    <scope>NUCLEOTIDE SEQUENCE</scope>
    <source>
        <strain evidence="12">CBS 10737</strain>
    </source>
</reference>
<name>A0A1B9ICA4_9TREE</name>
<sequence>MALAQHVDAEKIIAESRDHPVRKHTHDRQSTLLDIPYTSRYDVEIDLPRYSIPETGVNAKVSYQLLHDELLLDGNPNMNLASFVNTWVPDECNRLMYENLNKNLVDQDEYPAAQAIHERCISMISHLWHAPKGATALGTATTGSSEAIMLGGMALKKRWQEKMKAAGKDIHNPGPNIVMGAEAQVALEKFARYFEVEDRLVPVHHDSGYVMDPKEAIKFVDENTIGIFVIMGSTYTGTFESVKGMADELDKYQEETGIDIPIHVDAASGGFVAPFVYPDLAWDFRIPRVNSINASGHKYGLASVGLGWIIWRSADYLPKELIFELHYLGQTDYSFNLNFSRPAFPVLSQMFHFLNLGFSGYKRINENNLSKARLISRALESSGYFTCLSQIHKPKNQGVSNISPVISNAASNVIHGHTPENNDPTYYVEGLPVVSFKFTDEIKKQYPKVKQEWIQSQLRAIGWIVPNYPLPPAEDNTEILRAVVRESLSGDLARKLILDIISVTESLLNGAGPSYVMSVANRRQSTTTSPTTGKRGDTLDTQHISEHTTTYAKTC</sequence>
<feature type="region of interest" description="Disordered" evidence="10">
    <location>
        <begin position="521"/>
        <end position="540"/>
    </location>
</feature>
<keyword evidence="4 7" id="KW-0663">Pyridoxal phosphate</keyword>
<dbReference type="NCBIfam" id="TIGR01788">
    <property type="entry name" value="Glu-decarb-GAD"/>
    <property type="match status" value="1"/>
</dbReference>
<reference evidence="12" key="4">
    <citation type="submission" date="2024-02" db="EMBL/GenBank/DDBJ databases">
        <title>Comparative genomics of Cryptococcus and Kwoniella reveals pathogenesis evolution and contrasting modes of karyotype evolution via chromosome fusion or intercentromeric recombination.</title>
        <authorList>
            <person name="Coelho M.A."/>
            <person name="David-Palma M."/>
            <person name="Shea T."/>
            <person name="Bowers K."/>
            <person name="McGinley-Smith S."/>
            <person name="Mohammad A.W."/>
            <person name="Gnirke A."/>
            <person name="Yurkov A.M."/>
            <person name="Nowrousian M."/>
            <person name="Sun S."/>
            <person name="Cuomo C.A."/>
            <person name="Heitman J."/>
        </authorList>
    </citation>
    <scope>NUCLEOTIDE SEQUENCE</scope>
    <source>
        <strain evidence="12">CBS 10737</strain>
    </source>
</reference>
<dbReference type="PANTHER" id="PTHR43321">
    <property type="entry name" value="GLUTAMATE DECARBOXYLASE"/>
    <property type="match status" value="1"/>
</dbReference>
<dbReference type="InterPro" id="IPR010107">
    <property type="entry name" value="Glutamate_decarboxylase"/>
</dbReference>
<proteinExistence type="inferred from homology"/>
<dbReference type="GeneID" id="30168680"/>
<gene>
    <name evidence="11" type="ORF">I206_00311</name>
    <name evidence="12" type="ORF">I206_101015</name>
</gene>
<feature type="compositionally biased region" description="Polar residues" evidence="10">
    <location>
        <begin position="521"/>
        <end position="532"/>
    </location>
</feature>
<dbReference type="GO" id="GO:0006538">
    <property type="term" value="P:L-glutamate catabolic process"/>
    <property type="evidence" value="ECO:0007669"/>
    <property type="project" value="TreeGrafter"/>
</dbReference>
<feature type="modified residue" description="N6-(pyridoxal phosphate)lysine" evidence="7">
    <location>
        <position position="298"/>
    </location>
</feature>
<keyword evidence="9" id="KW-0210">Decarboxylase</keyword>